<evidence type="ECO:0000256" key="7">
    <source>
        <dbReference type="HAMAP-Rule" id="MF_01394"/>
    </source>
</evidence>
<dbReference type="PANTHER" id="PTHR11058">
    <property type="entry name" value="NADH-UBIQUINONE OXIDOREDUCTASE CHAIN 3"/>
    <property type="match status" value="1"/>
</dbReference>
<name>A0A212Q017_9CHLR</name>
<reference evidence="10" key="1">
    <citation type="submission" date="2017-06" db="EMBL/GenBank/DDBJ databases">
        <authorList>
            <person name="Varghese N."/>
            <person name="Submissions S."/>
        </authorList>
    </citation>
    <scope>NUCLEOTIDE SEQUENCE [LARGE SCALE GENOMIC DNA]</scope>
    <source>
        <strain evidence="10">JAD2</strain>
    </source>
</reference>
<keyword evidence="7" id="KW-0830">Ubiquinone</keyword>
<evidence type="ECO:0000313" key="10">
    <source>
        <dbReference type="Proteomes" id="UP000197025"/>
    </source>
</evidence>
<dbReference type="Gene3D" id="1.20.58.1610">
    <property type="entry name" value="NADH:ubiquinone/plastoquinone oxidoreductase, chain 3"/>
    <property type="match status" value="1"/>
</dbReference>
<accession>A0A212Q017</accession>
<keyword evidence="3 7" id="KW-0813">Transport</keyword>
<evidence type="ECO:0000256" key="2">
    <source>
        <dbReference type="ARBA" id="ARBA00008472"/>
    </source>
</evidence>
<dbReference type="InParanoid" id="A0A212Q017"/>
<dbReference type="AlphaFoldDB" id="A0A212Q017"/>
<dbReference type="GO" id="GO:0008137">
    <property type="term" value="F:NADH dehydrogenase (ubiquinone) activity"/>
    <property type="evidence" value="ECO:0007669"/>
    <property type="project" value="InterPro"/>
</dbReference>
<sequence length="118" mass="13463">MLSAYAVVALYLLLSLVLLGATLLLWWALRPKKPNPLKLEAYECGVQTVGDTWVQFRAQYYIFALIFVLFDVEAVFLFPWAVAYNQLGLYAVIEMALFLLLLLGGLLYAWRKGALEWV</sequence>
<gene>
    <name evidence="7" type="primary">nuoA</name>
    <name evidence="9" type="ORF">SAMN02746019_00023540</name>
</gene>
<dbReference type="GO" id="GO:0005886">
    <property type="term" value="C:plasma membrane"/>
    <property type="evidence" value="ECO:0007669"/>
    <property type="project" value="UniProtKB-SubCell"/>
</dbReference>
<evidence type="ECO:0000256" key="4">
    <source>
        <dbReference type="ARBA" id="ARBA00022692"/>
    </source>
</evidence>
<dbReference type="EMBL" id="FYEK01000003">
    <property type="protein sequence ID" value="SNB52620.1"/>
    <property type="molecule type" value="Genomic_DNA"/>
</dbReference>
<dbReference type="InterPro" id="IPR000440">
    <property type="entry name" value="NADH_UbQ/plastoQ_OxRdtase_su3"/>
</dbReference>
<dbReference type="Proteomes" id="UP000197025">
    <property type="component" value="Unassembled WGS sequence"/>
</dbReference>
<comment type="catalytic activity">
    <reaction evidence="7 8">
        <text>a quinone + NADH + 5 H(+)(in) = a quinol + NAD(+) + 4 H(+)(out)</text>
        <dbReference type="Rhea" id="RHEA:57888"/>
        <dbReference type="ChEBI" id="CHEBI:15378"/>
        <dbReference type="ChEBI" id="CHEBI:24646"/>
        <dbReference type="ChEBI" id="CHEBI:57540"/>
        <dbReference type="ChEBI" id="CHEBI:57945"/>
        <dbReference type="ChEBI" id="CHEBI:132124"/>
    </reaction>
</comment>
<comment type="similarity">
    <text evidence="2 7 8">Belongs to the complex I subunit 3 family.</text>
</comment>
<dbReference type="InterPro" id="IPR023043">
    <property type="entry name" value="NAD(P)H_OxRDtase_bac/plastid"/>
</dbReference>
<comment type="subunit">
    <text evidence="7">NDH-1 is composed of 14 different subunits. Subunits NuoA, H, J, K, L, M, N constitute the membrane sector of the complex.</text>
</comment>
<dbReference type="PANTHER" id="PTHR11058:SF9">
    <property type="entry name" value="NADH-UBIQUINONE OXIDOREDUCTASE CHAIN 3"/>
    <property type="match status" value="1"/>
</dbReference>
<keyword evidence="7 8" id="KW-0874">Quinone</keyword>
<keyword evidence="7 8" id="KW-0520">NAD</keyword>
<keyword evidence="5 7" id="KW-1133">Transmembrane helix</keyword>
<feature type="transmembrane region" description="Helical" evidence="7">
    <location>
        <begin position="6"/>
        <end position="29"/>
    </location>
</feature>
<comment type="function">
    <text evidence="7">NDH-1 shuttles electrons from NADH, via FMN and iron-sulfur (Fe-S) centers, to quinones in the respiratory chain. The immediate electron acceptor for the enzyme in this species is believed to be ubiquinone. Couples the redox reaction to proton translocation (for every two electrons transferred, four hydrogen ions are translocated across the cytoplasmic membrane), and thus conserves the redox energy in a proton gradient.</text>
</comment>
<evidence type="ECO:0000256" key="5">
    <source>
        <dbReference type="ARBA" id="ARBA00022989"/>
    </source>
</evidence>
<keyword evidence="7" id="KW-1003">Cell membrane</keyword>
<keyword evidence="6 7" id="KW-0472">Membrane</keyword>
<dbReference type="HAMAP" id="MF_01394">
    <property type="entry name" value="NDH1_NuoA"/>
    <property type="match status" value="1"/>
</dbReference>
<dbReference type="GO" id="GO:0048038">
    <property type="term" value="F:quinone binding"/>
    <property type="evidence" value="ECO:0007669"/>
    <property type="project" value="UniProtKB-KW"/>
</dbReference>
<dbReference type="OrthoDB" id="9791970at2"/>
<comment type="subcellular location">
    <subcellularLocation>
        <location evidence="7 8">Cell membrane</location>
        <topology evidence="7 8">Multi-pass membrane protein</topology>
    </subcellularLocation>
    <subcellularLocation>
        <location evidence="1">Membrane</location>
        <topology evidence="1">Multi-pass membrane protein</topology>
    </subcellularLocation>
</comment>
<evidence type="ECO:0000313" key="9">
    <source>
        <dbReference type="EMBL" id="SNB52620.1"/>
    </source>
</evidence>
<dbReference type="GO" id="GO:0050136">
    <property type="term" value="F:NADH dehydrogenase (quinone) (non-electrogenic) activity"/>
    <property type="evidence" value="ECO:0007669"/>
    <property type="project" value="UniProtKB-UniRule"/>
</dbReference>
<keyword evidence="10" id="KW-1185">Reference proteome</keyword>
<feature type="transmembrane region" description="Helical" evidence="7">
    <location>
        <begin position="60"/>
        <end position="81"/>
    </location>
</feature>
<organism evidence="9 10">
    <name type="scientific">Thermoflexus hugenholtzii JAD2</name>
    <dbReference type="NCBI Taxonomy" id="877466"/>
    <lineage>
        <taxon>Bacteria</taxon>
        <taxon>Bacillati</taxon>
        <taxon>Chloroflexota</taxon>
        <taxon>Thermoflexia</taxon>
        <taxon>Thermoflexales</taxon>
        <taxon>Thermoflexaceae</taxon>
        <taxon>Thermoflexus</taxon>
    </lineage>
</organism>
<evidence type="ECO:0000256" key="6">
    <source>
        <dbReference type="ARBA" id="ARBA00023136"/>
    </source>
</evidence>
<feature type="transmembrane region" description="Helical" evidence="7">
    <location>
        <begin position="87"/>
        <end position="110"/>
    </location>
</feature>
<keyword evidence="4 7" id="KW-0812">Transmembrane</keyword>
<evidence type="ECO:0000256" key="3">
    <source>
        <dbReference type="ARBA" id="ARBA00022448"/>
    </source>
</evidence>
<dbReference type="InterPro" id="IPR038430">
    <property type="entry name" value="NDAH_ubi_oxred_su3_sf"/>
</dbReference>
<dbReference type="GO" id="GO:0030964">
    <property type="term" value="C:NADH dehydrogenase complex"/>
    <property type="evidence" value="ECO:0007669"/>
    <property type="project" value="TreeGrafter"/>
</dbReference>
<dbReference type="EC" id="7.1.1.-" evidence="7"/>
<dbReference type="Pfam" id="PF00507">
    <property type="entry name" value="Oxidored_q4"/>
    <property type="match status" value="1"/>
</dbReference>
<proteinExistence type="inferred from homology"/>
<keyword evidence="7" id="KW-1278">Translocase</keyword>
<evidence type="ECO:0000256" key="8">
    <source>
        <dbReference type="RuleBase" id="RU003639"/>
    </source>
</evidence>
<protein>
    <recommendedName>
        <fullName evidence="7">NADH-quinone oxidoreductase subunit A</fullName>
        <ecNumber evidence="7">7.1.1.-</ecNumber>
    </recommendedName>
    <alternativeName>
        <fullName evidence="7">NADH dehydrogenase I subunit A</fullName>
    </alternativeName>
    <alternativeName>
        <fullName evidence="7">NDH-1 subunit A</fullName>
    </alternativeName>
    <alternativeName>
        <fullName evidence="7">NUO1</fullName>
    </alternativeName>
</protein>
<evidence type="ECO:0000256" key="1">
    <source>
        <dbReference type="ARBA" id="ARBA00004141"/>
    </source>
</evidence>